<evidence type="ECO:0000256" key="1">
    <source>
        <dbReference type="ARBA" id="ARBA00010541"/>
    </source>
</evidence>
<proteinExistence type="inferred from homology"/>
<dbReference type="EMBL" id="JACOOY010000004">
    <property type="protein sequence ID" value="MBC5664581.1"/>
    <property type="molecule type" value="Genomic_DNA"/>
</dbReference>
<dbReference type="Gene3D" id="2.30.42.10">
    <property type="match status" value="1"/>
</dbReference>
<dbReference type="Gene3D" id="2.40.10.10">
    <property type="entry name" value="Trypsin-like serine proteases"/>
    <property type="match status" value="2"/>
</dbReference>
<evidence type="ECO:0000259" key="6">
    <source>
        <dbReference type="PROSITE" id="PS50106"/>
    </source>
</evidence>
<feature type="region of interest" description="Disordered" evidence="4">
    <location>
        <begin position="71"/>
        <end position="108"/>
    </location>
</feature>
<protein>
    <submittedName>
        <fullName evidence="7">Serine protease</fullName>
    </submittedName>
</protein>
<keyword evidence="2 7" id="KW-0645">Protease</keyword>
<dbReference type="SMART" id="SM00228">
    <property type="entry name" value="PDZ"/>
    <property type="match status" value="1"/>
</dbReference>
<keyword evidence="5" id="KW-0472">Membrane</keyword>
<comment type="similarity">
    <text evidence="1">Belongs to the peptidase S1C family.</text>
</comment>
<dbReference type="InterPro" id="IPR043504">
    <property type="entry name" value="Peptidase_S1_PA_chymotrypsin"/>
</dbReference>
<dbReference type="PROSITE" id="PS50106">
    <property type="entry name" value="PDZ"/>
    <property type="match status" value="1"/>
</dbReference>
<feature type="domain" description="PDZ" evidence="6">
    <location>
        <begin position="315"/>
        <end position="381"/>
    </location>
</feature>
<evidence type="ECO:0000256" key="2">
    <source>
        <dbReference type="ARBA" id="ARBA00022670"/>
    </source>
</evidence>
<feature type="transmembrane region" description="Helical" evidence="5">
    <location>
        <begin position="44"/>
        <end position="65"/>
    </location>
</feature>
<keyword evidence="5" id="KW-0812">Transmembrane</keyword>
<dbReference type="PANTHER" id="PTHR22939">
    <property type="entry name" value="SERINE PROTEASE FAMILY S1C HTRA-RELATED"/>
    <property type="match status" value="1"/>
</dbReference>
<dbReference type="InterPro" id="IPR036034">
    <property type="entry name" value="PDZ_sf"/>
</dbReference>
<dbReference type="Pfam" id="PF17820">
    <property type="entry name" value="PDZ_6"/>
    <property type="match status" value="1"/>
</dbReference>
<dbReference type="GO" id="GO:0008233">
    <property type="term" value="F:peptidase activity"/>
    <property type="evidence" value="ECO:0007669"/>
    <property type="project" value="UniProtKB-KW"/>
</dbReference>
<dbReference type="RefSeq" id="WP_117538517.1">
    <property type="nucleotide sequence ID" value="NZ_JACOOY010000004.1"/>
</dbReference>
<evidence type="ECO:0000256" key="5">
    <source>
        <dbReference type="SAM" id="Phobius"/>
    </source>
</evidence>
<dbReference type="GO" id="GO:0006508">
    <property type="term" value="P:proteolysis"/>
    <property type="evidence" value="ECO:0007669"/>
    <property type="project" value="UniProtKB-KW"/>
</dbReference>
<dbReference type="InterPro" id="IPR001478">
    <property type="entry name" value="PDZ"/>
</dbReference>
<evidence type="ECO:0000313" key="7">
    <source>
        <dbReference type="EMBL" id="MBC5664581.1"/>
    </source>
</evidence>
<dbReference type="Proteomes" id="UP000647235">
    <property type="component" value="Unassembled WGS sequence"/>
</dbReference>
<reference evidence="7 8" key="1">
    <citation type="submission" date="2020-08" db="EMBL/GenBank/DDBJ databases">
        <title>Genome public.</title>
        <authorList>
            <person name="Liu C."/>
            <person name="Sun Q."/>
        </authorList>
    </citation>
    <scope>NUCLEOTIDE SEQUENCE [LARGE SCALE GENOMIC DNA]</scope>
    <source>
        <strain evidence="7 8">NSJ-36</strain>
    </source>
</reference>
<dbReference type="SUPFAM" id="SSF50494">
    <property type="entry name" value="Trypsin-like serine proteases"/>
    <property type="match status" value="1"/>
</dbReference>
<comment type="caution">
    <text evidence="7">The sequence shown here is derived from an EMBL/GenBank/DDBJ whole genome shotgun (WGS) entry which is preliminary data.</text>
</comment>
<sequence length="423" mass="46173">MDEQKRQQEESEMNETPEYSFLQEVIKDEVGGTGKRKKRILRKIGVGIFIGLVACFTFSVFKPWVESRISGNPDEVTIPRDTKQTAENEADRSGKDGNGQKKDNYSKSVKSLSDVAKKGKRSVVSLLVLTGATIGNKEFVSESQSVSGVLIADNGQELLILGPTMEVGETQQIQATFCDGKKYQVTEKKSDANLELTIYAVKESQLEEKTAKSIRLAALGSSYEVKKGDTTVLLGMLFGQGDAVGYGVLRSSTEKAERADGTYHILGAELAGFTGGSGIMFNRQEEVIGIICDAAGEDAKEELMHAYAISDIKDVMQFLANGESVPYIGIHATDVSENIAEDRRIPRGIYVDKVEADSPAMRAGIQSGDVLTAIGGTDIENFEQYHELLMEEKEGTHLLIKGYRRGAKDQYVAVHFNATVGNK</sequence>
<feature type="region of interest" description="Disordered" evidence="4">
    <location>
        <begin position="1"/>
        <end position="20"/>
    </location>
</feature>
<accession>A0ABR7ETB1</accession>
<name>A0ABR7ETB1_9FIRM</name>
<organism evidence="7 8">
    <name type="scientific">Dorea hominis</name>
    <dbReference type="NCBI Taxonomy" id="2763040"/>
    <lineage>
        <taxon>Bacteria</taxon>
        <taxon>Bacillati</taxon>
        <taxon>Bacillota</taxon>
        <taxon>Clostridia</taxon>
        <taxon>Lachnospirales</taxon>
        <taxon>Lachnospiraceae</taxon>
        <taxon>Dorea</taxon>
    </lineage>
</organism>
<dbReference type="PANTHER" id="PTHR22939:SF129">
    <property type="entry name" value="SERINE PROTEASE HTRA2, MITOCHONDRIAL"/>
    <property type="match status" value="1"/>
</dbReference>
<feature type="compositionally biased region" description="Basic and acidic residues" evidence="4">
    <location>
        <begin position="77"/>
        <end position="105"/>
    </location>
</feature>
<evidence type="ECO:0000256" key="4">
    <source>
        <dbReference type="SAM" id="MobiDB-lite"/>
    </source>
</evidence>
<dbReference type="SUPFAM" id="SSF50156">
    <property type="entry name" value="PDZ domain-like"/>
    <property type="match status" value="1"/>
</dbReference>
<dbReference type="InterPro" id="IPR041489">
    <property type="entry name" value="PDZ_6"/>
</dbReference>
<keyword evidence="8" id="KW-1185">Reference proteome</keyword>
<dbReference type="InterPro" id="IPR001940">
    <property type="entry name" value="Peptidase_S1C"/>
</dbReference>
<keyword evidence="3" id="KW-0378">Hydrolase</keyword>
<evidence type="ECO:0000256" key="3">
    <source>
        <dbReference type="ARBA" id="ARBA00022801"/>
    </source>
</evidence>
<evidence type="ECO:0000313" key="8">
    <source>
        <dbReference type="Proteomes" id="UP000647235"/>
    </source>
</evidence>
<keyword evidence="5" id="KW-1133">Transmembrane helix</keyword>
<dbReference type="PRINTS" id="PR00834">
    <property type="entry name" value="PROTEASES2C"/>
</dbReference>
<gene>
    <name evidence="7" type="ORF">H8S07_04705</name>
</gene>
<dbReference type="InterPro" id="IPR009003">
    <property type="entry name" value="Peptidase_S1_PA"/>
</dbReference>